<feature type="region of interest" description="Disordered" evidence="1">
    <location>
        <begin position="110"/>
        <end position="154"/>
    </location>
</feature>
<dbReference type="AlphaFoldDB" id="A0A2G9SNL1"/>
<name>A0A2G9SNL1_AQUCT</name>
<keyword evidence="2" id="KW-0812">Transmembrane</keyword>
<dbReference type="EMBL" id="KV923384">
    <property type="protein sequence ID" value="PIO41043.1"/>
    <property type="molecule type" value="Genomic_DNA"/>
</dbReference>
<evidence type="ECO:0000256" key="2">
    <source>
        <dbReference type="SAM" id="Phobius"/>
    </source>
</evidence>
<gene>
    <name evidence="3" type="ORF">AB205_0145070</name>
</gene>
<accession>A0A2G9SNL1</accession>
<evidence type="ECO:0000256" key="1">
    <source>
        <dbReference type="SAM" id="MobiDB-lite"/>
    </source>
</evidence>
<keyword evidence="2" id="KW-0472">Membrane</keyword>
<feature type="compositionally biased region" description="Low complexity" evidence="1">
    <location>
        <begin position="129"/>
        <end position="139"/>
    </location>
</feature>
<dbReference type="Proteomes" id="UP000228934">
    <property type="component" value="Unassembled WGS sequence"/>
</dbReference>
<feature type="region of interest" description="Disordered" evidence="1">
    <location>
        <begin position="1"/>
        <end position="98"/>
    </location>
</feature>
<evidence type="ECO:0000313" key="3">
    <source>
        <dbReference type="EMBL" id="PIO41043.1"/>
    </source>
</evidence>
<keyword evidence="2" id="KW-1133">Transmembrane helix</keyword>
<reference evidence="4" key="1">
    <citation type="journal article" date="2017" name="Nat. Commun.">
        <title>The North American bullfrog draft genome provides insight into hormonal regulation of long noncoding RNA.</title>
        <authorList>
            <person name="Hammond S.A."/>
            <person name="Warren R.L."/>
            <person name="Vandervalk B.P."/>
            <person name="Kucuk E."/>
            <person name="Khan H."/>
            <person name="Gibb E.A."/>
            <person name="Pandoh P."/>
            <person name="Kirk H."/>
            <person name="Zhao Y."/>
            <person name="Jones M."/>
            <person name="Mungall A.J."/>
            <person name="Coope R."/>
            <person name="Pleasance S."/>
            <person name="Moore R.A."/>
            <person name="Holt R.A."/>
            <person name="Round J.M."/>
            <person name="Ohora S."/>
            <person name="Walle B.V."/>
            <person name="Veldhoen N."/>
            <person name="Helbing C.C."/>
            <person name="Birol I."/>
        </authorList>
    </citation>
    <scope>NUCLEOTIDE SEQUENCE [LARGE SCALE GENOMIC DNA]</scope>
</reference>
<keyword evidence="4" id="KW-1185">Reference proteome</keyword>
<feature type="compositionally biased region" description="Polar residues" evidence="1">
    <location>
        <begin position="85"/>
        <end position="94"/>
    </location>
</feature>
<evidence type="ECO:0000313" key="4">
    <source>
        <dbReference type="Proteomes" id="UP000228934"/>
    </source>
</evidence>
<proteinExistence type="predicted"/>
<protein>
    <submittedName>
        <fullName evidence="3">Uncharacterized protein</fullName>
    </submittedName>
</protein>
<organism evidence="3 4">
    <name type="scientific">Aquarana catesbeiana</name>
    <name type="common">American bullfrog</name>
    <name type="synonym">Rana catesbeiana</name>
    <dbReference type="NCBI Taxonomy" id="8400"/>
    <lineage>
        <taxon>Eukaryota</taxon>
        <taxon>Metazoa</taxon>
        <taxon>Chordata</taxon>
        <taxon>Craniata</taxon>
        <taxon>Vertebrata</taxon>
        <taxon>Euteleostomi</taxon>
        <taxon>Amphibia</taxon>
        <taxon>Batrachia</taxon>
        <taxon>Anura</taxon>
        <taxon>Neobatrachia</taxon>
        <taxon>Ranoidea</taxon>
        <taxon>Ranidae</taxon>
        <taxon>Aquarana</taxon>
    </lineage>
</organism>
<feature type="transmembrane region" description="Helical" evidence="2">
    <location>
        <begin position="307"/>
        <end position="329"/>
    </location>
</feature>
<feature type="compositionally biased region" description="Gly residues" evidence="1">
    <location>
        <begin position="64"/>
        <end position="73"/>
    </location>
</feature>
<sequence length="394" mass="42219">MQDRRRMIPPAAKASARGEIQRGRSRGTAGGQLPDAAGSPSVSCRSLEPGENRRRGPGASRGDSSGGQQGTAAGGRMERGRTATGRESTASRQASPGRFITLMLQATEVRSEGELSGSDEEVRQDITPSGGSSAAAMGSRPSQPGGTGVQPVASGTGGLLQELLGGLRDLVQRFANNQTAPAQVAPWVEGQVEKSGTGGTQGTGGEEVATPDAGVLENTTTGESAVVVRKDVVRIADAAKCEVYVCYEGPLGAHLKQEVREKIVKGEYVEIFSLLPLEKFNLDGVKPDDSKKEDEEKRRYRLIPRTFGNWLQAFAIMASVIVGIDLWTLGLQDGIERALQRKARLEDKCVHCGKGVVTEMFNRAGALVEWIKVIIAVIYRRHLWSLMVVQNKQR</sequence>